<dbReference type="EMBL" id="LT629692">
    <property type="protein sequence ID" value="SDG70071.1"/>
    <property type="molecule type" value="Genomic_DNA"/>
</dbReference>
<dbReference type="Pfam" id="PF13280">
    <property type="entry name" value="WYL"/>
    <property type="match status" value="1"/>
</dbReference>
<dbReference type="Pfam" id="PF08279">
    <property type="entry name" value="HTH_11"/>
    <property type="match status" value="1"/>
</dbReference>
<reference evidence="4 5" key="1">
    <citation type="submission" date="2016-10" db="EMBL/GenBank/DDBJ databases">
        <authorList>
            <person name="de Groot N.N."/>
        </authorList>
    </citation>
    <scope>NUCLEOTIDE SEQUENCE [LARGE SCALE GENOMIC DNA]</scope>
    <source>
        <strain evidence="4 5">DSM 23142</strain>
    </source>
</reference>
<evidence type="ECO:0000256" key="1">
    <source>
        <dbReference type="SAM" id="MobiDB-lite"/>
    </source>
</evidence>
<dbReference type="InterPro" id="IPR013196">
    <property type="entry name" value="HTH_11"/>
</dbReference>
<dbReference type="PANTHER" id="PTHR34580">
    <property type="match status" value="1"/>
</dbReference>
<dbReference type="AlphaFoldDB" id="A0A1G7WDM7"/>
<dbReference type="InterPro" id="IPR051534">
    <property type="entry name" value="CBASS_pafABC_assoc_protein"/>
</dbReference>
<evidence type="ECO:0000259" key="3">
    <source>
        <dbReference type="Pfam" id="PF13280"/>
    </source>
</evidence>
<dbReference type="SUPFAM" id="SSF46785">
    <property type="entry name" value="Winged helix' DNA-binding domain"/>
    <property type="match status" value="1"/>
</dbReference>
<evidence type="ECO:0000313" key="5">
    <source>
        <dbReference type="Proteomes" id="UP000199009"/>
    </source>
</evidence>
<accession>A0A1G7WDM7</accession>
<dbReference type="RefSeq" id="WP_091487268.1">
    <property type="nucleotide sequence ID" value="NZ_LT629692.1"/>
</dbReference>
<feature type="domain" description="WYL" evidence="3">
    <location>
        <begin position="130"/>
        <end position="200"/>
    </location>
</feature>
<evidence type="ECO:0000313" key="4">
    <source>
        <dbReference type="EMBL" id="SDG70071.1"/>
    </source>
</evidence>
<gene>
    <name evidence="4" type="ORF">SAMN04489810_1037</name>
</gene>
<keyword evidence="5" id="KW-1185">Reference proteome</keyword>
<dbReference type="InterPro" id="IPR036390">
    <property type="entry name" value="WH_DNA-bd_sf"/>
</dbReference>
<organism evidence="4 5">
    <name type="scientific">Microbacterium pygmaeum</name>
    <dbReference type="NCBI Taxonomy" id="370764"/>
    <lineage>
        <taxon>Bacteria</taxon>
        <taxon>Bacillati</taxon>
        <taxon>Actinomycetota</taxon>
        <taxon>Actinomycetes</taxon>
        <taxon>Micrococcales</taxon>
        <taxon>Microbacteriaceae</taxon>
        <taxon>Microbacterium</taxon>
    </lineage>
</organism>
<feature type="compositionally biased region" description="Low complexity" evidence="1">
    <location>
        <begin position="155"/>
        <end position="164"/>
    </location>
</feature>
<dbReference type="InterPro" id="IPR026881">
    <property type="entry name" value="WYL_dom"/>
</dbReference>
<dbReference type="OrthoDB" id="8555652at2"/>
<feature type="region of interest" description="Disordered" evidence="1">
    <location>
        <begin position="150"/>
        <end position="169"/>
    </location>
</feature>
<dbReference type="Proteomes" id="UP000199009">
    <property type="component" value="Chromosome I"/>
</dbReference>
<protein>
    <submittedName>
        <fullName evidence="4">HTH domain-containing protein</fullName>
    </submittedName>
</protein>
<name>A0A1G7WDM7_9MICO</name>
<dbReference type="Gene3D" id="1.10.10.10">
    <property type="entry name" value="Winged helix-like DNA-binding domain superfamily/Winged helix DNA-binding domain"/>
    <property type="match status" value="1"/>
</dbReference>
<dbReference type="InterPro" id="IPR036388">
    <property type="entry name" value="WH-like_DNA-bd_sf"/>
</dbReference>
<sequence>MSLLQARRDWPGALLADRLEISARTVRRDVDRLRELGYRIRAFKGPDGGYRLDAGSELPPLLFDDGQAVALAVALQSASVGGGFEEDALRALTTVRQVMPERLRHRIDVLRITAVEAERGGAESPVDARVLLTLAAAVRDQEVLRFDYGSPTASGAADDAPGPARRAEPHGLVSHAGRWYLVAWDLDRDDWSTFRVDRVRPRSHTGGTFTRRKIPGGDLAAFVSARFKGSRGGEGWPCEGSVVLRVAASEVIPYVREGDVEPIGADRCRVRLGSWSWTSLAASFGRFDAAVDDAQPAALRHAFAALARRFEAASA</sequence>
<feature type="domain" description="Helix-turn-helix type 11" evidence="2">
    <location>
        <begin position="3"/>
        <end position="51"/>
    </location>
</feature>
<dbReference type="PANTHER" id="PTHR34580:SF3">
    <property type="entry name" value="PROTEIN PAFB"/>
    <property type="match status" value="1"/>
</dbReference>
<evidence type="ECO:0000259" key="2">
    <source>
        <dbReference type="Pfam" id="PF08279"/>
    </source>
</evidence>
<dbReference type="PROSITE" id="PS52050">
    <property type="entry name" value="WYL"/>
    <property type="match status" value="1"/>
</dbReference>
<dbReference type="STRING" id="370764.SAMN04489810_1037"/>
<proteinExistence type="predicted"/>